<dbReference type="CDD" id="cd03528">
    <property type="entry name" value="Rieske_RO_ferredoxin"/>
    <property type="match status" value="1"/>
</dbReference>
<dbReference type="PANTHER" id="PTHR21496">
    <property type="entry name" value="FERREDOXIN-RELATED"/>
    <property type="match status" value="1"/>
</dbReference>
<dbReference type="SUPFAM" id="SSF50022">
    <property type="entry name" value="ISP domain"/>
    <property type="match status" value="1"/>
</dbReference>
<evidence type="ECO:0000313" key="9">
    <source>
        <dbReference type="Proteomes" id="UP000192491"/>
    </source>
</evidence>
<dbReference type="GO" id="GO:0046872">
    <property type="term" value="F:metal ion binding"/>
    <property type="evidence" value="ECO:0007669"/>
    <property type="project" value="UniProtKB-KW"/>
</dbReference>
<organism evidence="8 9">
    <name type="scientific">Thiothrix lacustris</name>
    <dbReference type="NCBI Taxonomy" id="525917"/>
    <lineage>
        <taxon>Bacteria</taxon>
        <taxon>Pseudomonadati</taxon>
        <taxon>Pseudomonadota</taxon>
        <taxon>Gammaproteobacteria</taxon>
        <taxon>Thiotrichales</taxon>
        <taxon>Thiotrichaceae</taxon>
        <taxon>Thiothrix</taxon>
    </lineage>
</organism>
<evidence type="ECO:0000256" key="3">
    <source>
        <dbReference type="ARBA" id="ARBA00023004"/>
    </source>
</evidence>
<reference evidence="8 9" key="1">
    <citation type="submission" date="2017-01" db="EMBL/GenBank/DDBJ databases">
        <title>Novel large sulfur bacteria in the metagenomes of groundwater-fed chemosynthetic microbial mats in the Lake Huron basin.</title>
        <authorList>
            <person name="Sharrar A.M."/>
            <person name="Flood B.E."/>
            <person name="Bailey J.V."/>
            <person name="Jones D.S."/>
            <person name="Biddanda B."/>
            <person name="Ruberg S.A."/>
            <person name="Marcus D.N."/>
            <person name="Dick G.J."/>
        </authorList>
    </citation>
    <scope>NUCLEOTIDE SEQUENCE [LARGE SCALE GENOMIC DNA]</scope>
    <source>
        <strain evidence="8">A8</strain>
    </source>
</reference>
<dbReference type="Gene3D" id="2.102.10.10">
    <property type="entry name" value="Rieske [2Fe-2S] iron-sulphur domain"/>
    <property type="match status" value="1"/>
</dbReference>
<protein>
    <submittedName>
        <fullName evidence="8">Non-heme iron oxygenase ferredoxin subunit</fullName>
    </submittedName>
</protein>
<keyword evidence="2" id="KW-0479">Metal-binding</keyword>
<evidence type="ECO:0000259" key="7">
    <source>
        <dbReference type="PROSITE" id="PS51296"/>
    </source>
</evidence>
<keyword evidence="1" id="KW-0001">2Fe-2S</keyword>
<keyword evidence="3" id="KW-0408">Iron</keyword>
<evidence type="ECO:0000256" key="2">
    <source>
        <dbReference type="ARBA" id="ARBA00022723"/>
    </source>
</evidence>
<dbReference type="Pfam" id="PF00355">
    <property type="entry name" value="Rieske"/>
    <property type="match status" value="1"/>
</dbReference>
<dbReference type="Proteomes" id="UP000192491">
    <property type="component" value="Unassembled WGS sequence"/>
</dbReference>
<comment type="caution">
    <text evidence="8">The sequence shown here is derived from an EMBL/GenBank/DDBJ whole genome shotgun (WGS) entry which is preliminary data.</text>
</comment>
<feature type="domain" description="Rieske" evidence="7">
    <location>
        <begin position="6"/>
        <end position="102"/>
    </location>
</feature>
<comment type="similarity">
    <text evidence="6">Belongs to the bacterial ring-hydroxylating dioxygenase ferredoxin component family.</text>
</comment>
<dbReference type="PROSITE" id="PS51296">
    <property type="entry name" value="RIESKE"/>
    <property type="match status" value="1"/>
</dbReference>
<evidence type="ECO:0000256" key="1">
    <source>
        <dbReference type="ARBA" id="ARBA00022714"/>
    </source>
</evidence>
<evidence type="ECO:0000313" key="8">
    <source>
        <dbReference type="EMBL" id="OQX02041.1"/>
    </source>
</evidence>
<dbReference type="GO" id="GO:0051537">
    <property type="term" value="F:2 iron, 2 sulfur cluster binding"/>
    <property type="evidence" value="ECO:0007669"/>
    <property type="project" value="UniProtKB-KW"/>
</dbReference>
<proteinExistence type="inferred from homology"/>
<evidence type="ECO:0000256" key="6">
    <source>
        <dbReference type="ARBA" id="ARBA00038001"/>
    </source>
</evidence>
<name>A0A1Y1QBW0_9GAMM</name>
<sequence length="104" mass="11311">MNNSRLDAGSINEIKPGKMKRVDVGNGKRILVCHVEGEFYAVDDMCTHEDASLYLGCLHGDRVQCSLHGAEFSVKTGAPMAEPAEIPLKTYAVSVEDGRIFVTV</sequence>
<dbReference type="STRING" id="1123401.GCA_000621325_02789"/>
<gene>
    <name evidence="8" type="ORF">BWK73_44090</name>
</gene>
<comment type="cofactor">
    <cofactor evidence="5">
        <name>[2Fe-2S] cluster</name>
        <dbReference type="ChEBI" id="CHEBI:190135"/>
    </cofactor>
</comment>
<dbReference type="InterPro" id="IPR017941">
    <property type="entry name" value="Rieske_2Fe-2S"/>
</dbReference>
<evidence type="ECO:0000256" key="4">
    <source>
        <dbReference type="ARBA" id="ARBA00023014"/>
    </source>
</evidence>
<dbReference type="eggNOG" id="COG2146">
    <property type="taxonomic scope" value="Bacteria"/>
</dbReference>
<dbReference type="EMBL" id="MTEJ01000521">
    <property type="protein sequence ID" value="OQX02041.1"/>
    <property type="molecule type" value="Genomic_DNA"/>
</dbReference>
<evidence type="ECO:0000256" key="5">
    <source>
        <dbReference type="ARBA" id="ARBA00034078"/>
    </source>
</evidence>
<dbReference type="AlphaFoldDB" id="A0A1Y1QBW0"/>
<dbReference type="PANTHER" id="PTHR21496:SF0">
    <property type="entry name" value="RIESKE DOMAIN-CONTAINING PROTEIN"/>
    <property type="match status" value="1"/>
</dbReference>
<dbReference type="InterPro" id="IPR036922">
    <property type="entry name" value="Rieske_2Fe-2S_sf"/>
</dbReference>
<accession>A0A1Y1QBW0</accession>
<keyword evidence="4" id="KW-0411">Iron-sulfur</keyword>